<comment type="similarity">
    <text evidence="1">Belongs to the mTERF family.</text>
</comment>
<sequence length="382" mass="44308">MANFLRKPSLLRLYAQDLRNFAHNKTTIGLNFLSSLSQSPQSTNHRTLDYLIHTIGLSKDSALAAAKKIHLKPSSDPDSVLALFNAYGFTPSQTANIFCRQPRLLLADPDKTLKPKFEFLSKNGISGNFLVDLICREPHILRRSLDKKIVPCFDFLINFFGSTDCIVSLFCTTHRTRVLHTFSEFMAPNIEVLRANGVPDSSIAKLFWKRPVALSRDVKWFTDIVEKTKERGFNPSSLMFINGLCIVSSMSKDRWLSKLHIFRSYGWSDEQFQSMFLKQPCFMNRSEEGLKRALDFFMNKWDWTREEIYRYPIVLILSFEKRVMPRSSILQHLISKGLIKRKSLGMALKISEHEFLEKFVMQYLSEDPHLLEMYQEKKKIAI</sequence>
<dbReference type="EMBL" id="CM002923">
    <property type="protein sequence ID" value="KGN63092.1"/>
    <property type="molecule type" value="Genomic_DNA"/>
</dbReference>
<dbReference type="eggNOG" id="KOG1267">
    <property type="taxonomic scope" value="Eukaryota"/>
</dbReference>
<gene>
    <name evidence="4" type="ORF">Csa_2G402010</name>
</gene>
<dbReference type="FunFam" id="1.25.70.10:FF:000001">
    <property type="entry name" value="Mitochondrial transcription termination factor-like"/>
    <property type="match status" value="1"/>
</dbReference>
<dbReference type="InterPro" id="IPR038538">
    <property type="entry name" value="MTERF_sf"/>
</dbReference>
<dbReference type="STRING" id="3659.A0A0A0LQN0"/>
<dbReference type="KEGG" id="csv:101219073"/>
<dbReference type="Gramene" id="KGN63092">
    <property type="protein sequence ID" value="KGN63092"/>
    <property type="gene ID" value="Csa_2G402010"/>
</dbReference>
<dbReference type="InterPro" id="IPR003690">
    <property type="entry name" value="MTERF"/>
</dbReference>
<accession>A0A0A0LQN0</accession>
<name>A0A0A0LQN0_CUCSA</name>
<dbReference type="OrthoDB" id="637682at2759"/>
<evidence type="ECO:0000256" key="3">
    <source>
        <dbReference type="ARBA" id="ARBA00022946"/>
    </source>
</evidence>
<dbReference type="Pfam" id="PF02536">
    <property type="entry name" value="mTERF"/>
    <property type="match status" value="1"/>
</dbReference>
<dbReference type="Gene3D" id="1.25.70.10">
    <property type="entry name" value="Transcription termination factor 3, mitochondrial"/>
    <property type="match status" value="1"/>
</dbReference>
<dbReference type="GO" id="GO:0009507">
    <property type="term" value="C:chloroplast"/>
    <property type="evidence" value="ECO:0000318"/>
    <property type="project" value="GO_Central"/>
</dbReference>
<dbReference type="PANTHER" id="PTHR13068">
    <property type="entry name" value="CGI-12 PROTEIN-RELATED"/>
    <property type="match status" value="1"/>
</dbReference>
<dbReference type="PANTHER" id="PTHR13068:SF236">
    <property type="entry name" value="OS02G0749800 PROTEIN"/>
    <property type="match status" value="1"/>
</dbReference>
<dbReference type="GO" id="GO:0009658">
    <property type="term" value="P:chloroplast organization"/>
    <property type="evidence" value="ECO:0000318"/>
    <property type="project" value="GO_Central"/>
</dbReference>
<evidence type="ECO:0000313" key="5">
    <source>
        <dbReference type="Proteomes" id="UP000029981"/>
    </source>
</evidence>
<reference evidence="4 5" key="2">
    <citation type="journal article" date="2009" name="PLoS ONE">
        <title>An integrated genetic and cytogenetic map of the cucumber genome.</title>
        <authorList>
            <person name="Ren Y."/>
            <person name="Zhang Z."/>
            <person name="Liu J."/>
            <person name="Staub J.E."/>
            <person name="Han Y."/>
            <person name="Cheng Z."/>
            <person name="Li X."/>
            <person name="Lu J."/>
            <person name="Miao H."/>
            <person name="Kang H."/>
            <person name="Xie B."/>
            <person name="Gu X."/>
            <person name="Wang X."/>
            <person name="Du Y."/>
            <person name="Jin W."/>
            <person name="Huang S."/>
        </authorList>
    </citation>
    <scope>NUCLEOTIDE SEQUENCE [LARGE SCALE GENOMIC DNA]</scope>
    <source>
        <strain evidence="5">cv. 9930</strain>
    </source>
</reference>
<dbReference type="SMART" id="SM00733">
    <property type="entry name" value="Mterf"/>
    <property type="match status" value="5"/>
</dbReference>
<protein>
    <submittedName>
        <fullName evidence="4">Uncharacterized protein</fullName>
    </submittedName>
</protein>
<reference evidence="4 5" key="1">
    <citation type="journal article" date="2009" name="Nat. Genet.">
        <title>The genome of the cucumber, Cucumis sativus L.</title>
        <authorList>
            <person name="Huang S."/>
            <person name="Li R."/>
            <person name="Zhang Z."/>
            <person name="Li L."/>
            <person name="Gu X."/>
            <person name="Fan W."/>
            <person name="Lucas W.J."/>
            <person name="Wang X."/>
            <person name="Xie B."/>
            <person name="Ni P."/>
            <person name="Ren Y."/>
            <person name="Zhu H."/>
            <person name="Li J."/>
            <person name="Lin K."/>
            <person name="Jin W."/>
            <person name="Fei Z."/>
            <person name="Li G."/>
            <person name="Staub J."/>
            <person name="Kilian A."/>
            <person name="van der Vossen E.A."/>
            <person name="Wu Y."/>
            <person name="Guo J."/>
            <person name="He J."/>
            <person name="Jia Z."/>
            <person name="Ren Y."/>
            <person name="Tian G."/>
            <person name="Lu Y."/>
            <person name="Ruan J."/>
            <person name="Qian W."/>
            <person name="Wang M."/>
            <person name="Huang Q."/>
            <person name="Li B."/>
            <person name="Xuan Z."/>
            <person name="Cao J."/>
            <person name="Asan"/>
            <person name="Wu Z."/>
            <person name="Zhang J."/>
            <person name="Cai Q."/>
            <person name="Bai Y."/>
            <person name="Zhao B."/>
            <person name="Han Y."/>
            <person name="Li Y."/>
            <person name="Li X."/>
            <person name="Wang S."/>
            <person name="Shi Q."/>
            <person name="Liu S."/>
            <person name="Cho W.K."/>
            <person name="Kim J.Y."/>
            <person name="Xu Y."/>
            <person name="Heller-Uszynska K."/>
            <person name="Miao H."/>
            <person name="Cheng Z."/>
            <person name="Zhang S."/>
            <person name="Wu J."/>
            <person name="Yang Y."/>
            <person name="Kang H."/>
            <person name="Li M."/>
            <person name="Liang H."/>
            <person name="Ren X."/>
            <person name="Shi Z."/>
            <person name="Wen M."/>
            <person name="Jian M."/>
            <person name="Yang H."/>
            <person name="Zhang G."/>
            <person name="Yang Z."/>
            <person name="Chen R."/>
            <person name="Liu S."/>
            <person name="Li J."/>
            <person name="Ma L."/>
            <person name="Liu H."/>
            <person name="Zhou Y."/>
            <person name="Zhao J."/>
            <person name="Fang X."/>
            <person name="Li G."/>
            <person name="Fang L."/>
            <person name="Li Y."/>
            <person name="Liu D."/>
            <person name="Zheng H."/>
            <person name="Zhang Y."/>
            <person name="Qin N."/>
            <person name="Li Z."/>
            <person name="Yang G."/>
            <person name="Yang S."/>
            <person name="Bolund L."/>
            <person name="Kristiansen K."/>
            <person name="Zheng H."/>
            <person name="Li S."/>
            <person name="Zhang X."/>
            <person name="Yang H."/>
            <person name="Wang J."/>
            <person name="Sun R."/>
            <person name="Zhang B."/>
            <person name="Jiang S."/>
            <person name="Wang J."/>
            <person name="Du Y."/>
            <person name="Li S."/>
        </authorList>
    </citation>
    <scope>NUCLEOTIDE SEQUENCE [LARGE SCALE GENOMIC DNA]</scope>
    <source>
        <strain evidence="5">cv. 9930</strain>
    </source>
</reference>
<evidence type="ECO:0000256" key="1">
    <source>
        <dbReference type="ARBA" id="ARBA00007692"/>
    </source>
</evidence>
<evidence type="ECO:0000256" key="2">
    <source>
        <dbReference type="ARBA" id="ARBA00022472"/>
    </source>
</evidence>
<dbReference type="GO" id="GO:0006353">
    <property type="term" value="P:DNA-templated transcription termination"/>
    <property type="evidence" value="ECO:0007669"/>
    <property type="project" value="UniProtKB-KW"/>
</dbReference>
<keyword evidence="2" id="KW-0806">Transcription termination</keyword>
<evidence type="ECO:0000313" key="4">
    <source>
        <dbReference type="EMBL" id="KGN63092.1"/>
    </source>
</evidence>
<keyword evidence="5" id="KW-1185">Reference proteome</keyword>
<keyword evidence="3" id="KW-0809">Transit peptide</keyword>
<dbReference type="GO" id="GO:0003676">
    <property type="term" value="F:nucleic acid binding"/>
    <property type="evidence" value="ECO:0007669"/>
    <property type="project" value="InterPro"/>
</dbReference>
<reference evidence="4 5" key="3">
    <citation type="journal article" date="2010" name="BMC Genomics">
        <title>Transcriptome sequencing and comparative analysis of cucumber flowers with different sex types.</title>
        <authorList>
            <person name="Guo S."/>
            <person name="Zheng Y."/>
            <person name="Joung J.G."/>
            <person name="Liu S."/>
            <person name="Zhang Z."/>
            <person name="Crasta O.R."/>
            <person name="Sobral B.W."/>
            <person name="Xu Y."/>
            <person name="Huang S."/>
            <person name="Fei Z."/>
        </authorList>
    </citation>
    <scope>NUCLEOTIDE SEQUENCE [LARGE SCALE GENOMIC DNA]</scope>
    <source>
        <strain evidence="5">cv. 9930</strain>
    </source>
</reference>
<dbReference type="Proteomes" id="UP000029981">
    <property type="component" value="Chromosome 2"/>
</dbReference>
<dbReference type="AlphaFoldDB" id="A0A0A0LQN0"/>
<organism evidence="4 5">
    <name type="scientific">Cucumis sativus</name>
    <name type="common">Cucumber</name>
    <dbReference type="NCBI Taxonomy" id="3659"/>
    <lineage>
        <taxon>Eukaryota</taxon>
        <taxon>Viridiplantae</taxon>
        <taxon>Streptophyta</taxon>
        <taxon>Embryophyta</taxon>
        <taxon>Tracheophyta</taxon>
        <taxon>Spermatophyta</taxon>
        <taxon>Magnoliopsida</taxon>
        <taxon>eudicotyledons</taxon>
        <taxon>Gunneridae</taxon>
        <taxon>Pentapetalae</taxon>
        <taxon>rosids</taxon>
        <taxon>fabids</taxon>
        <taxon>Cucurbitales</taxon>
        <taxon>Cucurbitaceae</taxon>
        <taxon>Benincaseae</taxon>
        <taxon>Cucumis</taxon>
    </lineage>
</organism>
<reference evidence="4 5" key="4">
    <citation type="journal article" date="2011" name="BMC Genomics">
        <title>RNA-Seq improves annotation of protein-coding genes in the cucumber genome.</title>
        <authorList>
            <person name="Li Z."/>
            <person name="Zhang Z."/>
            <person name="Yan P."/>
            <person name="Huang S."/>
            <person name="Fei Z."/>
            <person name="Lin K."/>
        </authorList>
    </citation>
    <scope>NUCLEOTIDE SEQUENCE [LARGE SCALE GENOMIC DNA]</scope>
    <source>
        <strain evidence="5">cv. 9930</strain>
    </source>
</reference>
<proteinExistence type="inferred from homology"/>
<keyword evidence="2" id="KW-0805">Transcription regulation</keyword>
<dbReference type="OMA" id="KMIACQP"/>
<keyword evidence="2" id="KW-0804">Transcription</keyword>